<evidence type="ECO:0000256" key="3">
    <source>
        <dbReference type="ARBA" id="ARBA00015796"/>
    </source>
</evidence>
<comment type="similarity">
    <text evidence="2 11">Belongs to the complex I NDUFS4 subunit family.</text>
</comment>
<protein>
    <recommendedName>
        <fullName evidence="3 11">NADH dehydrogenase [ubiquinone] iron-sulfur protein 4, mitochondrial</fullName>
    </recommendedName>
</protein>
<comment type="function">
    <text evidence="1 11">Accessory subunit of the mitochondrial membrane respiratory chain NADH dehydrogenase (Complex I), that is believed not to be involved in catalysis. Complex I functions in the transfer of electrons from NADH to the respiratory chain. The immediate electron acceptor for the enzyme is believed to be ubiquinone.</text>
</comment>
<evidence type="ECO:0000256" key="6">
    <source>
        <dbReference type="ARBA" id="ARBA00022792"/>
    </source>
</evidence>
<keyword evidence="5 11" id="KW-0679">Respiratory chain</keyword>
<evidence type="ECO:0000256" key="8">
    <source>
        <dbReference type="ARBA" id="ARBA00022982"/>
    </source>
</evidence>
<dbReference type="FunFam" id="3.30.160.190:FF:000001">
    <property type="entry name" value="NADH-ubiquinone oxidoreductase 21 kDa subunit mitochondrial"/>
    <property type="match status" value="1"/>
</dbReference>
<keyword evidence="9 11" id="KW-0496">Mitochondrion</keyword>
<reference evidence="12" key="2">
    <citation type="submission" date="2020-06" db="EMBL/GenBank/DDBJ databases">
        <authorList>
            <person name="Ji K."/>
            <person name="Li J."/>
        </authorList>
    </citation>
    <scope>NUCLEOTIDE SEQUENCE</scope>
    <source>
        <strain evidence="12">JKM2019</strain>
        <tissue evidence="12">Whole body</tissue>
    </source>
</reference>
<comment type="caution">
    <text evidence="13">The sequence shown here is derived from an EMBL/GenBank/DDBJ whole genome shotgun (WGS) entry which is preliminary data.</text>
</comment>
<reference evidence="13" key="4">
    <citation type="journal article" date="2022" name="Res Sq">
        <title>Comparative Genomics Reveals Insights into the Divergent Evolution of Astigmatic Mites and Household Pest Adaptations.</title>
        <authorList>
            <person name="Xiong Q."/>
            <person name="Wan A.T.-Y."/>
            <person name="Liu X.-Y."/>
            <person name="Fung C.S.-H."/>
            <person name="Xiao X."/>
            <person name="Malainual N."/>
            <person name="Hou J."/>
            <person name="Wang L."/>
            <person name="Wang M."/>
            <person name="Yang K."/>
            <person name="Cui Y."/>
            <person name="Leung E."/>
            <person name="Nong W."/>
            <person name="Shin S.-K."/>
            <person name="Au S."/>
            <person name="Jeong K.Y."/>
            <person name="Chew F.T."/>
            <person name="Hui J."/>
            <person name="Leung T.F."/>
            <person name="Tungtrongchitr A."/>
            <person name="Zhong N."/>
            <person name="Liu Z."/>
            <person name="Tsui S."/>
        </authorList>
    </citation>
    <scope>NUCLEOTIDE SEQUENCE</scope>
    <source>
        <strain evidence="13">Derf</strain>
        <tissue evidence="13">Whole organism</tissue>
    </source>
</reference>
<dbReference type="GO" id="GO:0022900">
    <property type="term" value="P:electron transport chain"/>
    <property type="evidence" value="ECO:0007669"/>
    <property type="project" value="InterPro"/>
</dbReference>
<reference evidence="12" key="3">
    <citation type="journal article" date="2021" name="World Allergy Organ. J.">
        <title>Chromosome-level assembly of Dermatophagoides farinae genome and transcriptome reveals two novel allergens Der f 37 and Der f 39.</title>
        <authorList>
            <person name="Chen J."/>
            <person name="Cai Z."/>
            <person name="Fan D."/>
            <person name="Hu J."/>
            <person name="Hou Y."/>
            <person name="He Y."/>
            <person name="Zhang Z."/>
            <person name="Zhao Z."/>
            <person name="Gao P."/>
            <person name="Hu W."/>
            <person name="Sun J."/>
            <person name="Li J."/>
            <person name="Ji K."/>
        </authorList>
    </citation>
    <scope>NUCLEOTIDE SEQUENCE</scope>
    <source>
        <strain evidence="12">JKM2019</strain>
    </source>
</reference>
<proteinExistence type="inferred from homology"/>
<evidence type="ECO:0000313" key="13">
    <source>
        <dbReference type="EMBL" id="KAH9497184.1"/>
    </source>
</evidence>
<dbReference type="Proteomes" id="UP000790347">
    <property type="component" value="Unassembled WGS sequence"/>
</dbReference>
<evidence type="ECO:0000256" key="11">
    <source>
        <dbReference type="RuleBase" id="RU367010"/>
    </source>
</evidence>
<dbReference type="AlphaFoldDB" id="A0A922HLB3"/>
<gene>
    <name evidence="13" type="primary">NDUFS4</name>
    <name evidence="13" type="ORF">DERF_013189</name>
    <name evidence="12" type="ORF">HUG17_6171</name>
</gene>
<evidence type="ECO:0000256" key="5">
    <source>
        <dbReference type="ARBA" id="ARBA00022660"/>
    </source>
</evidence>
<keyword evidence="7 11" id="KW-0809">Transit peptide</keyword>
<dbReference type="EMBL" id="ASGP02000007">
    <property type="protein sequence ID" value="KAH9497184.1"/>
    <property type="molecule type" value="Genomic_DNA"/>
</dbReference>
<organism evidence="13 14">
    <name type="scientific">Dermatophagoides farinae</name>
    <name type="common">American house dust mite</name>
    <dbReference type="NCBI Taxonomy" id="6954"/>
    <lineage>
        <taxon>Eukaryota</taxon>
        <taxon>Metazoa</taxon>
        <taxon>Ecdysozoa</taxon>
        <taxon>Arthropoda</taxon>
        <taxon>Chelicerata</taxon>
        <taxon>Arachnida</taxon>
        <taxon>Acari</taxon>
        <taxon>Acariformes</taxon>
        <taxon>Sarcoptiformes</taxon>
        <taxon>Astigmata</taxon>
        <taxon>Psoroptidia</taxon>
        <taxon>Analgoidea</taxon>
        <taxon>Pyroglyphidae</taxon>
        <taxon>Dermatophagoidinae</taxon>
        <taxon>Dermatophagoides</taxon>
    </lineage>
</organism>
<dbReference type="Proteomes" id="UP000828236">
    <property type="component" value="Unassembled WGS sequence"/>
</dbReference>
<reference evidence="13" key="1">
    <citation type="submission" date="2013-05" db="EMBL/GenBank/DDBJ databases">
        <authorList>
            <person name="Yim A.K.Y."/>
            <person name="Chan T.F."/>
            <person name="Ji K.M."/>
            <person name="Liu X.Y."/>
            <person name="Zhou J.W."/>
            <person name="Li R.Q."/>
            <person name="Yang K.Y."/>
            <person name="Li J."/>
            <person name="Li M."/>
            <person name="Law P.T.W."/>
            <person name="Wu Y.L."/>
            <person name="Cai Z.L."/>
            <person name="Qin H."/>
            <person name="Bao Y."/>
            <person name="Leung R.K.K."/>
            <person name="Ng P.K.S."/>
            <person name="Zou J."/>
            <person name="Zhong X.J."/>
            <person name="Ran P.X."/>
            <person name="Zhong N.S."/>
            <person name="Liu Z.G."/>
            <person name="Tsui S.K.W."/>
        </authorList>
    </citation>
    <scope>NUCLEOTIDE SEQUENCE</scope>
    <source>
        <strain evidence="13">Derf</strain>
        <tissue evidence="13">Whole organism</tissue>
    </source>
</reference>
<evidence type="ECO:0000256" key="2">
    <source>
        <dbReference type="ARBA" id="ARBA00005882"/>
    </source>
</evidence>
<keyword evidence="4 11" id="KW-0813">Transport</keyword>
<evidence type="ECO:0000256" key="1">
    <source>
        <dbReference type="ARBA" id="ARBA00003195"/>
    </source>
</evidence>
<dbReference type="GO" id="GO:0005743">
    <property type="term" value="C:mitochondrial inner membrane"/>
    <property type="evidence" value="ECO:0007669"/>
    <property type="project" value="UniProtKB-SubCell"/>
</dbReference>
<dbReference type="OrthoDB" id="3089at2759"/>
<sequence>MAFRQLIGSTWQKLQSHESRLLSASLQRYKSSSSRGGFLNGDCEDNSIVLSDPEKVSRVESLKNSYVTVEEPNTLSNISGIPAEHVHNRRVRIYKPAKNSMQSGTFDTQNWKLDFENRARWENPLMGWTSTGDPKSNLHLWFSTKDDAIAYCERNGFHYEVDETHERRKLKKTYAENFSWNKRTRVGSK</sequence>
<dbReference type="EMBL" id="SDOV01000002">
    <property type="protein sequence ID" value="KAH7643809.1"/>
    <property type="molecule type" value="Genomic_DNA"/>
</dbReference>
<dbReference type="InterPro" id="IPR038532">
    <property type="entry name" value="NDUFS4-like_sf"/>
</dbReference>
<keyword evidence="6 11" id="KW-0999">Mitochondrion inner membrane</keyword>
<dbReference type="Pfam" id="PF04800">
    <property type="entry name" value="NDUS4"/>
    <property type="match status" value="1"/>
</dbReference>
<evidence type="ECO:0000256" key="4">
    <source>
        <dbReference type="ARBA" id="ARBA00022448"/>
    </source>
</evidence>
<name>A0A922HLB3_DERFA</name>
<comment type="subcellular location">
    <subcellularLocation>
        <location evidence="11">Mitochondrion inner membrane</location>
        <topology evidence="11">Peripheral membrane protein</topology>
        <orientation evidence="11">Matrix side</orientation>
    </subcellularLocation>
</comment>
<evidence type="ECO:0000256" key="9">
    <source>
        <dbReference type="ARBA" id="ARBA00023128"/>
    </source>
</evidence>
<evidence type="ECO:0000256" key="7">
    <source>
        <dbReference type="ARBA" id="ARBA00022946"/>
    </source>
</evidence>
<keyword evidence="14" id="KW-1185">Reference proteome</keyword>
<evidence type="ECO:0000256" key="10">
    <source>
        <dbReference type="ARBA" id="ARBA00023136"/>
    </source>
</evidence>
<keyword evidence="10 11" id="KW-0472">Membrane</keyword>
<dbReference type="Gene3D" id="3.30.160.190">
    <property type="entry name" value="atu1810 like domain"/>
    <property type="match status" value="1"/>
</dbReference>
<accession>A0A922HLB3</accession>
<dbReference type="PANTHER" id="PTHR12219">
    <property type="entry name" value="NADH-UBIQUINONE OXIDOREDUCTASE"/>
    <property type="match status" value="1"/>
</dbReference>
<evidence type="ECO:0000313" key="14">
    <source>
        <dbReference type="Proteomes" id="UP000790347"/>
    </source>
</evidence>
<evidence type="ECO:0000313" key="12">
    <source>
        <dbReference type="EMBL" id="KAH7643809.1"/>
    </source>
</evidence>
<keyword evidence="8 11" id="KW-0249">Electron transport</keyword>
<dbReference type="PANTHER" id="PTHR12219:SF8">
    <property type="entry name" value="NADH DEHYDROGENASE [UBIQUINONE] IRON-SULFUR PROTEIN 4, MITOCHONDRIAL"/>
    <property type="match status" value="1"/>
</dbReference>
<dbReference type="InterPro" id="IPR006885">
    <property type="entry name" value="NADH_UbQ_FeS_4_mit-like"/>
</dbReference>